<dbReference type="GO" id="GO:0030154">
    <property type="term" value="P:cell differentiation"/>
    <property type="evidence" value="ECO:0007669"/>
    <property type="project" value="TreeGrafter"/>
</dbReference>
<dbReference type="GO" id="GO:0051239">
    <property type="term" value="P:regulation of multicellular organismal process"/>
    <property type="evidence" value="ECO:0007669"/>
    <property type="project" value="UniProtKB-ARBA"/>
</dbReference>
<evidence type="ECO:0000256" key="1">
    <source>
        <dbReference type="ARBA" id="ARBA00005545"/>
    </source>
</evidence>
<evidence type="ECO:0000313" key="11">
    <source>
        <dbReference type="EMBL" id="GAV07857.1"/>
    </source>
</evidence>
<keyword evidence="3" id="KW-0862">Zinc</keyword>
<dbReference type="GO" id="GO:0060395">
    <property type="term" value="P:SMAD protein signal transduction"/>
    <property type="evidence" value="ECO:0007669"/>
    <property type="project" value="TreeGrafter"/>
</dbReference>
<organism evidence="11 12">
    <name type="scientific">Ramazzottius varieornatus</name>
    <name type="common">Water bear</name>
    <name type="synonym">Tardigrade</name>
    <dbReference type="NCBI Taxonomy" id="947166"/>
    <lineage>
        <taxon>Eukaryota</taxon>
        <taxon>Metazoa</taxon>
        <taxon>Ecdysozoa</taxon>
        <taxon>Tardigrada</taxon>
        <taxon>Eutardigrada</taxon>
        <taxon>Parachela</taxon>
        <taxon>Hypsibioidea</taxon>
        <taxon>Ramazzottiidae</taxon>
        <taxon>Ramazzottius</taxon>
    </lineage>
</organism>
<dbReference type="OrthoDB" id="5794312at2759"/>
<evidence type="ECO:0000256" key="3">
    <source>
        <dbReference type="ARBA" id="ARBA00022833"/>
    </source>
</evidence>
<dbReference type="InterPro" id="IPR013790">
    <property type="entry name" value="Dwarfin"/>
</dbReference>
<dbReference type="GO" id="GO:0000981">
    <property type="term" value="F:DNA-binding transcription factor activity, RNA polymerase II-specific"/>
    <property type="evidence" value="ECO:0007669"/>
    <property type="project" value="TreeGrafter"/>
</dbReference>
<comment type="caution">
    <text evidence="11">The sequence shown here is derived from an EMBL/GenBank/DDBJ whole genome shotgun (WGS) entry which is preliminary data.</text>
</comment>
<evidence type="ECO:0000256" key="7">
    <source>
        <dbReference type="RuleBase" id="RU361195"/>
    </source>
</evidence>
<dbReference type="Pfam" id="PF03165">
    <property type="entry name" value="MH1"/>
    <property type="match status" value="1"/>
</dbReference>
<dbReference type="GO" id="GO:0000978">
    <property type="term" value="F:RNA polymerase II cis-regulatory region sequence-specific DNA binding"/>
    <property type="evidence" value="ECO:0007669"/>
    <property type="project" value="TreeGrafter"/>
</dbReference>
<dbReference type="GO" id="GO:0046872">
    <property type="term" value="F:metal ion binding"/>
    <property type="evidence" value="ECO:0007669"/>
    <property type="project" value="UniProtKB-KW"/>
</dbReference>
<evidence type="ECO:0000256" key="2">
    <source>
        <dbReference type="ARBA" id="ARBA00022723"/>
    </source>
</evidence>
<dbReference type="SMART" id="SM00524">
    <property type="entry name" value="DWB"/>
    <property type="match status" value="1"/>
</dbReference>
<dbReference type="SUPFAM" id="SSF56366">
    <property type="entry name" value="SMAD MH1 domain"/>
    <property type="match status" value="1"/>
</dbReference>
<feature type="region of interest" description="Disordered" evidence="8">
    <location>
        <begin position="184"/>
        <end position="232"/>
    </location>
</feature>
<dbReference type="InterPro" id="IPR036578">
    <property type="entry name" value="SMAD_MH1_sf"/>
</dbReference>
<dbReference type="SUPFAM" id="SSF49879">
    <property type="entry name" value="SMAD/FHA domain"/>
    <property type="match status" value="1"/>
</dbReference>
<keyword evidence="2" id="KW-0479">Metal-binding</keyword>
<dbReference type="GO" id="GO:0071144">
    <property type="term" value="C:heteromeric SMAD protein complex"/>
    <property type="evidence" value="ECO:0007669"/>
    <property type="project" value="TreeGrafter"/>
</dbReference>
<comment type="similarity">
    <text evidence="1 7">Belongs to the dwarfin/SMAD family.</text>
</comment>
<protein>
    <recommendedName>
        <fullName evidence="7">Mothers against decapentaplegic homolog</fullName>
        <shortName evidence="7">MAD homolog</shortName>
        <shortName evidence="7">Mothers against DPP homolog</shortName>
    </recommendedName>
    <alternativeName>
        <fullName evidence="7">SMAD family member</fullName>
    </alternativeName>
</protein>
<accession>A0A1D1W2W2</accession>
<evidence type="ECO:0000256" key="5">
    <source>
        <dbReference type="ARBA" id="ARBA00023163"/>
    </source>
</evidence>
<evidence type="ECO:0000259" key="9">
    <source>
        <dbReference type="PROSITE" id="PS51075"/>
    </source>
</evidence>
<dbReference type="PROSITE" id="PS51075">
    <property type="entry name" value="MH1"/>
    <property type="match status" value="1"/>
</dbReference>
<dbReference type="Pfam" id="PF03166">
    <property type="entry name" value="MH2"/>
    <property type="match status" value="1"/>
</dbReference>
<dbReference type="InterPro" id="IPR008984">
    <property type="entry name" value="SMAD_FHA_dom_sf"/>
</dbReference>
<feature type="compositionally biased region" description="Low complexity" evidence="8">
    <location>
        <begin position="196"/>
        <end position="208"/>
    </location>
</feature>
<feature type="domain" description="MH2" evidence="10">
    <location>
        <begin position="293"/>
        <end position="493"/>
    </location>
</feature>
<dbReference type="PANTHER" id="PTHR13703:SF61">
    <property type="entry name" value="PROTEIN MOTHERS AGAINST DPP"/>
    <property type="match status" value="1"/>
</dbReference>
<dbReference type="GO" id="GO:0070411">
    <property type="term" value="F:I-SMAD binding"/>
    <property type="evidence" value="ECO:0007669"/>
    <property type="project" value="TreeGrafter"/>
</dbReference>
<dbReference type="FunFam" id="3.90.520.10:FF:000001">
    <property type="entry name" value="Mothers against decapentaplegic homolog"/>
    <property type="match status" value="1"/>
</dbReference>
<evidence type="ECO:0000256" key="8">
    <source>
        <dbReference type="SAM" id="MobiDB-lite"/>
    </source>
</evidence>
<evidence type="ECO:0000313" key="12">
    <source>
        <dbReference type="Proteomes" id="UP000186922"/>
    </source>
</evidence>
<evidence type="ECO:0000256" key="6">
    <source>
        <dbReference type="ARBA" id="ARBA00023242"/>
    </source>
</evidence>
<gene>
    <name evidence="11" type="primary">RvY_17643-1</name>
    <name evidence="11" type="synonym">RvY_17643.1</name>
    <name evidence="11" type="ORF">RvY_17643</name>
</gene>
<dbReference type="InterPro" id="IPR001132">
    <property type="entry name" value="SMAD_dom_Dwarfin-type"/>
</dbReference>
<evidence type="ECO:0000259" key="10">
    <source>
        <dbReference type="PROSITE" id="PS51076"/>
    </source>
</evidence>
<keyword evidence="7" id="KW-0963">Cytoplasm</keyword>
<dbReference type="PANTHER" id="PTHR13703">
    <property type="entry name" value="SMAD"/>
    <property type="match status" value="1"/>
</dbReference>
<dbReference type="Gene3D" id="3.90.520.10">
    <property type="entry name" value="SMAD MH1 domain"/>
    <property type="match status" value="1"/>
</dbReference>
<dbReference type="AlphaFoldDB" id="A0A1D1W2W2"/>
<dbReference type="InterPro" id="IPR017855">
    <property type="entry name" value="SMAD-like_dom_sf"/>
</dbReference>
<evidence type="ECO:0000256" key="4">
    <source>
        <dbReference type="ARBA" id="ARBA00023015"/>
    </source>
</evidence>
<comment type="subcellular location">
    <subcellularLocation>
        <location evidence="7">Cytoplasm</location>
    </subcellularLocation>
    <subcellularLocation>
        <location evidence="7">Nucleus</location>
    </subcellularLocation>
</comment>
<dbReference type="InterPro" id="IPR003619">
    <property type="entry name" value="MAD_homology1_Dwarfin-type"/>
</dbReference>
<dbReference type="Proteomes" id="UP000186922">
    <property type="component" value="Unassembled WGS sequence"/>
</dbReference>
<dbReference type="InterPro" id="IPR013019">
    <property type="entry name" value="MAD_homology_MH1"/>
</dbReference>
<feature type="domain" description="MH1" evidence="9">
    <location>
        <begin position="18"/>
        <end position="146"/>
    </location>
</feature>
<name>A0A1D1W2W2_RAMVA</name>
<proteinExistence type="inferred from homology"/>
<dbReference type="GO" id="GO:0009791">
    <property type="term" value="P:post-embryonic development"/>
    <property type="evidence" value="ECO:0007669"/>
    <property type="project" value="UniProtKB-ARBA"/>
</dbReference>
<dbReference type="Gene3D" id="2.60.200.10">
    <property type="match status" value="1"/>
</dbReference>
<dbReference type="SMART" id="SM00523">
    <property type="entry name" value="DWA"/>
    <property type="match status" value="1"/>
</dbReference>
<dbReference type="GO" id="GO:0009653">
    <property type="term" value="P:anatomical structure morphogenesis"/>
    <property type="evidence" value="ECO:0007669"/>
    <property type="project" value="TreeGrafter"/>
</dbReference>
<dbReference type="GO" id="GO:0005737">
    <property type="term" value="C:cytoplasm"/>
    <property type="evidence" value="ECO:0007669"/>
    <property type="project" value="UniProtKB-SubCell"/>
</dbReference>
<dbReference type="GO" id="GO:0050793">
    <property type="term" value="P:regulation of developmental process"/>
    <property type="evidence" value="ECO:0007669"/>
    <property type="project" value="UniProtKB-ARBA"/>
</dbReference>
<keyword evidence="5 7" id="KW-0804">Transcription</keyword>
<reference evidence="11 12" key="1">
    <citation type="journal article" date="2016" name="Nat. Commun.">
        <title>Extremotolerant tardigrade genome and improved radiotolerance of human cultured cells by tardigrade-unique protein.</title>
        <authorList>
            <person name="Hashimoto T."/>
            <person name="Horikawa D.D."/>
            <person name="Saito Y."/>
            <person name="Kuwahara H."/>
            <person name="Kozuka-Hata H."/>
            <person name="Shin-I T."/>
            <person name="Minakuchi Y."/>
            <person name="Ohishi K."/>
            <person name="Motoyama A."/>
            <person name="Aizu T."/>
            <person name="Enomoto A."/>
            <person name="Kondo K."/>
            <person name="Tanaka S."/>
            <person name="Hara Y."/>
            <person name="Koshikawa S."/>
            <person name="Sagara H."/>
            <person name="Miura T."/>
            <person name="Yokobori S."/>
            <person name="Miyagawa K."/>
            <person name="Suzuki Y."/>
            <person name="Kubo T."/>
            <person name="Oyama M."/>
            <person name="Kohara Y."/>
            <person name="Fujiyama A."/>
            <person name="Arakawa K."/>
            <person name="Katayama T."/>
            <person name="Toyoda A."/>
            <person name="Kunieda T."/>
        </authorList>
    </citation>
    <scope>NUCLEOTIDE SEQUENCE [LARGE SCALE GENOMIC DNA]</scope>
    <source>
        <strain evidence="11 12">YOKOZUNA-1</strain>
    </source>
</reference>
<keyword evidence="6 7" id="KW-0539">Nucleus</keyword>
<dbReference type="PROSITE" id="PS51076">
    <property type="entry name" value="MH2"/>
    <property type="match status" value="1"/>
</dbReference>
<dbReference type="EMBL" id="BDGG01000016">
    <property type="protein sequence ID" value="GAV07857.1"/>
    <property type="molecule type" value="Genomic_DNA"/>
</dbReference>
<dbReference type="STRING" id="947166.A0A1D1W2W2"/>
<keyword evidence="12" id="KW-1185">Reference proteome</keyword>
<dbReference type="GO" id="GO:0030509">
    <property type="term" value="P:BMP signaling pathway"/>
    <property type="evidence" value="ECO:0007669"/>
    <property type="project" value="TreeGrafter"/>
</dbReference>
<keyword evidence="4 7" id="KW-0805">Transcription regulation</keyword>
<sequence length="493" mass="54964">MNGSGLSISNFFQNISTPAVRRLLPLGWKQGDEEDKWAEKAIESLVKKLKKKKGAIEELEKALTLGSSEVTKCVTIPRSLDGRLQVSHRKGLPHVIYCRVWRWPDLQNHHELKPLPFCDYPFDAKSNKDVCINPYHYQRVESPVLPPVLVPRNNEYSASRSHGMLPFHQMDEGSMPINYNFDHPSPSTSLLSQMHGGPTSPAASIASSGGIGSGGPTSPFLQREESSPPPFSSQFGVLSAVNSVHSSANSLGQQHGGNGVDDVDMQMEGTNQLHRQASDSSMVAVSWEEPDFWCMIQYYELNVRCGEAFHCPSTTASQGVTIDGFTDPTVNGKRFSLGQLSNIHRNSTIENTRKHIGKGVHIYYVAGEVYAECHSDSAIFVQSRESNVRRRFHPTAVVKLTNGQSQKIFDHKAFAQLLQERAASPHAYEGVYELLKMCVIRISFVKGWGAEYHRQDVTSTPCWIELHLHGPLKWLDRVMTQLQPPPNYVSSQS</sequence>